<dbReference type="GO" id="GO:0004222">
    <property type="term" value="F:metalloendopeptidase activity"/>
    <property type="evidence" value="ECO:0007669"/>
    <property type="project" value="InterPro"/>
</dbReference>
<dbReference type="PANTHER" id="PTHR22726">
    <property type="entry name" value="METALLOENDOPEPTIDASE OMA1"/>
    <property type="match status" value="1"/>
</dbReference>
<keyword evidence="1 6" id="KW-0645">Protease</keyword>
<dbReference type="Proteomes" id="UP000006898">
    <property type="component" value="Chromosome"/>
</dbReference>
<organism evidence="9 10">
    <name type="scientific">Methylomirabilis oxygeniifera</name>
    <dbReference type="NCBI Taxonomy" id="671143"/>
    <lineage>
        <taxon>Bacteria</taxon>
        <taxon>Candidatus Methylomirabilota</taxon>
        <taxon>Candidatus Methylomirabilia</taxon>
        <taxon>Candidatus Methylomirabilales</taxon>
        <taxon>Candidatus Methylomirabilaceae</taxon>
        <taxon>Candidatus Methylomirabilis</taxon>
    </lineage>
</organism>
<evidence type="ECO:0000256" key="3">
    <source>
        <dbReference type="ARBA" id="ARBA00022801"/>
    </source>
</evidence>
<dbReference type="Gene3D" id="3.30.2010.10">
    <property type="entry name" value="Metalloproteases ('zincins'), catalytic domain"/>
    <property type="match status" value="1"/>
</dbReference>
<dbReference type="AlphaFoldDB" id="D5MID5"/>
<comment type="cofactor">
    <cofactor evidence="6">
        <name>Zn(2+)</name>
        <dbReference type="ChEBI" id="CHEBI:29105"/>
    </cofactor>
    <text evidence="6">Binds 1 zinc ion per subunit.</text>
</comment>
<dbReference type="STRING" id="671143.DAMO_0177"/>
<dbReference type="KEGG" id="mox:DAMO_0177"/>
<evidence type="ECO:0000313" key="9">
    <source>
        <dbReference type="EMBL" id="CBE67285.1"/>
    </source>
</evidence>
<evidence type="ECO:0000313" key="10">
    <source>
        <dbReference type="Proteomes" id="UP000006898"/>
    </source>
</evidence>
<dbReference type="InterPro" id="IPR051156">
    <property type="entry name" value="Mito/Outer_Membr_Metalloprot"/>
</dbReference>
<reference evidence="9 10" key="1">
    <citation type="journal article" date="2010" name="Nature">
        <title>Nitrite-driven anaerobic methane oxidation by oxygenic bacteria.</title>
        <authorList>
            <person name="Ettwig K.F."/>
            <person name="Butler M.K."/>
            <person name="Le Paslier D."/>
            <person name="Pelletier E."/>
            <person name="Mangenot S."/>
            <person name="Kuypers M.M.M."/>
            <person name="Schreiber F."/>
            <person name="Dutilh B.E."/>
            <person name="Zedelius J."/>
            <person name="de Beer D."/>
            <person name="Gloerich J."/>
            <person name="Wessels H.J.C.T."/>
            <person name="van Allen T."/>
            <person name="Luesken F."/>
            <person name="Wu M."/>
            <person name="van de Pas-Schoonen K.T."/>
            <person name="Op den Camp H.J.M."/>
            <person name="Janssen-Megens E.M."/>
            <person name="Francoijs K-J."/>
            <person name="Stunnenberg H."/>
            <person name="Weissenbach J."/>
            <person name="Jetten M.S.M."/>
            <person name="Strous M."/>
        </authorList>
    </citation>
    <scope>NUCLEOTIDE SEQUENCE [LARGE SCALE GENOMIC DNA]</scope>
</reference>
<evidence type="ECO:0000259" key="8">
    <source>
        <dbReference type="Pfam" id="PF01435"/>
    </source>
</evidence>
<gene>
    <name evidence="9" type="ORF">DAMO_0177</name>
</gene>
<accession>D5MID5</accession>
<feature type="chain" id="PRO_5003074327" evidence="7">
    <location>
        <begin position="24"/>
        <end position="266"/>
    </location>
</feature>
<dbReference type="EMBL" id="FP565575">
    <property type="protein sequence ID" value="CBE67285.1"/>
    <property type="molecule type" value="Genomic_DNA"/>
</dbReference>
<keyword evidence="3 6" id="KW-0378">Hydrolase</keyword>
<evidence type="ECO:0000256" key="5">
    <source>
        <dbReference type="ARBA" id="ARBA00023049"/>
    </source>
</evidence>
<dbReference type="GO" id="GO:0046872">
    <property type="term" value="F:metal ion binding"/>
    <property type="evidence" value="ECO:0007669"/>
    <property type="project" value="UniProtKB-KW"/>
</dbReference>
<evidence type="ECO:0000256" key="2">
    <source>
        <dbReference type="ARBA" id="ARBA00022723"/>
    </source>
</evidence>
<keyword evidence="4 6" id="KW-0862">Zinc</keyword>
<dbReference type="GO" id="GO:0051603">
    <property type="term" value="P:proteolysis involved in protein catabolic process"/>
    <property type="evidence" value="ECO:0007669"/>
    <property type="project" value="TreeGrafter"/>
</dbReference>
<dbReference type="HOGENOM" id="CLU_029002_5_0_0"/>
<keyword evidence="5 6" id="KW-0482">Metalloprotease</keyword>
<dbReference type="InterPro" id="IPR001915">
    <property type="entry name" value="Peptidase_M48"/>
</dbReference>
<keyword evidence="2" id="KW-0479">Metal-binding</keyword>
<dbReference type="GO" id="GO:0016020">
    <property type="term" value="C:membrane"/>
    <property type="evidence" value="ECO:0007669"/>
    <property type="project" value="TreeGrafter"/>
</dbReference>
<dbReference type="CDD" id="cd07331">
    <property type="entry name" value="M48C_Oma1_like"/>
    <property type="match status" value="1"/>
</dbReference>
<evidence type="ECO:0000256" key="4">
    <source>
        <dbReference type="ARBA" id="ARBA00022833"/>
    </source>
</evidence>
<dbReference type="Pfam" id="PF01435">
    <property type="entry name" value="Peptidase_M48"/>
    <property type="match status" value="1"/>
</dbReference>
<evidence type="ECO:0000256" key="6">
    <source>
        <dbReference type="RuleBase" id="RU003983"/>
    </source>
</evidence>
<keyword evidence="7" id="KW-0732">Signal</keyword>
<evidence type="ECO:0000256" key="1">
    <source>
        <dbReference type="ARBA" id="ARBA00022670"/>
    </source>
</evidence>
<dbReference type="PROSITE" id="PS51257">
    <property type="entry name" value="PROKAR_LIPOPROTEIN"/>
    <property type="match status" value="1"/>
</dbReference>
<dbReference type="PANTHER" id="PTHR22726:SF1">
    <property type="entry name" value="METALLOENDOPEPTIDASE OMA1, MITOCHONDRIAL"/>
    <property type="match status" value="1"/>
</dbReference>
<sequence length="266" mass="28586">MAIRLKWLLACCIAVLACVGVTACQTVPITGRSQLLLLSEADEMQMGIQSYQEVVKKSKLSKDPATNEMVKRVGTRIAAATGRTDFQWEFTVIEDPQANAFALPGGKVAVYTGILPITRDETGLAAVLGHEIAHAVARHGAERVSQNLLVQVGLAGTMAAFSKGDPKTRQSVGALLGAGAAVGLVLPWSRSQESEADHLGLIYMAKAGYNPSAARDLWIRMAEASKGHDRPPEFLSTHPAEATRIQQIEAWLPEASQYYRPGPGKR</sequence>
<feature type="signal peptide" evidence="7">
    <location>
        <begin position="1"/>
        <end position="23"/>
    </location>
</feature>
<name>D5MID5_METO1</name>
<comment type="similarity">
    <text evidence="6">Belongs to the peptidase M48 family.</text>
</comment>
<feature type="domain" description="Peptidase M48" evidence="8">
    <location>
        <begin position="64"/>
        <end position="251"/>
    </location>
</feature>
<protein>
    <submittedName>
        <fullName evidence="9">Peptidase M48, Ste24p</fullName>
    </submittedName>
</protein>
<proteinExistence type="inferred from homology"/>
<evidence type="ECO:0000256" key="7">
    <source>
        <dbReference type="SAM" id="SignalP"/>
    </source>
</evidence>
<dbReference type="eggNOG" id="COG4783">
    <property type="taxonomic scope" value="Bacteria"/>
</dbReference>